<keyword evidence="4" id="KW-0472">Membrane</keyword>
<comment type="subcellular location">
    <subcellularLocation>
        <location evidence="1">Membrane</location>
    </subcellularLocation>
</comment>
<evidence type="ECO:0000256" key="3">
    <source>
        <dbReference type="ARBA" id="ARBA00022837"/>
    </source>
</evidence>
<comment type="caution">
    <text evidence="7">The sequence shown here is derived from an EMBL/GenBank/DDBJ whole genome shotgun (WGS) entry which is preliminary data.</text>
</comment>
<evidence type="ECO:0000256" key="5">
    <source>
        <dbReference type="PROSITE-ProRule" id="PRU00043"/>
    </source>
</evidence>
<keyword evidence="8" id="KW-1185">Reference proteome</keyword>
<sequence>GDIPLQSTALLKVTLTDINDNAPSFLEDYSPKIGENVVSSDIFVTEIFAKDPDKLYGPPFGFQLPAGCNVPACDYFSLTFNPG</sequence>
<dbReference type="GO" id="GO:0007156">
    <property type="term" value="P:homophilic cell adhesion via plasma membrane adhesion molecules"/>
    <property type="evidence" value="ECO:0007669"/>
    <property type="project" value="InterPro"/>
</dbReference>
<dbReference type="SUPFAM" id="SSF49313">
    <property type="entry name" value="Cadherin-like"/>
    <property type="match status" value="1"/>
</dbReference>
<dbReference type="InterPro" id="IPR020894">
    <property type="entry name" value="Cadherin_CS"/>
</dbReference>
<dbReference type="GO" id="GO:0005509">
    <property type="term" value="F:calcium ion binding"/>
    <property type="evidence" value="ECO:0007669"/>
    <property type="project" value="UniProtKB-UniRule"/>
</dbReference>
<feature type="non-terminal residue" evidence="7">
    <location>
        <position position="1"/>
    </location>
</feature>
<organism evidence="7 8">
    <name type="scientific">Lymnaea stagnalis</name>
    <name type="common">Great pond snail</name>
    <name type="synonym">Helix stagnalis</name>
    <dbReference type="NCBI Taxonomy" id="6523"/>
    <lineage>
        <taxon>Eukaryota</taxon>
        <taxon>Metazoa</taxon>
        <taxon>Spiralia</taxon>
        <taxon>Lophotrochozoa</taxon>
        <taxon>Mollusca</taxon>
        <taxon>Gastropoda</taxon>
        <taxon>Heterobranchia</taxon>
        <taxon>Euthyneura</taxon>
        <taxon>Panpulmonata</taxon>
        <taxon>Hygrophila</taxon>
        <taxon>Lymnaeoidea</taxon>
        <taxon>Lymnaeidae</taxon>
        <taxon>Lymnaea</taxon>
    </lineage>
</organism>
<dbReference type="EMBL" id="CAXITT010000161">
    <property type="protein sequence ID" value="CAL1534114.1"/>
    <property type="molecule type" value="Genomic_DNA"/>
</dbReference>
<dbReference type="PROSITE" id="PS00232">
    <property type="entry name" value="CADHERIN_1"/>
    <property type="match status" value="1"/>
</dbReference>
<evidence type="ECO:0000256" key="1">
    <source>
        <dbReference type="ARBA" id="ARBA00004370"/>
    </source>
</evidence>
<keyword evidence="2" id="KW-0677">Repeat</keyword>
<evidence type="ECO:0000256" key="2">
    <source>
        <dbReference type="ARBA" id="ARBA00022737"/>
    </source>
</evidence>
<dbReference type="InterPro" id="IPR015919">
    <property type="entry name" value="Cadherin-like_sf"/>
</dbReference>
<evidence type="ECO:0000259" key="6">
    <source>
        <dbReference type="PROSITE" id="PS50268"/>
    </source>
</evidence>
<accession>A0AAV2HNH0</accession>
<dbReference type="AlphaFoldDB" id="A0AAV2HNH0"/>
<proteinExistence type="predicted"/>
<evidence type="ECO:0000313" key="7">
    <source>
        <dbReference type="EMBL" id="CAL1534114.1"/>
    </source>
</evidence>
<dbReference type="Proteomes" id="UP001497497">
    <property type="component" value="Unassembled WGS sequence"/>
</dbReference>
<dbReference type="InterPro" id="IPR002126">
    <property type="entry name" value="Cadherin-like_dom"/>
</dbReference>
<reference evidence="7 8" key="1">
    <citation type="submission" date="2024-04" db="EMBL/GenBank/DDBJ databases">
        <authorList>
            <consortium name="Genoscope - CEA"/>
            <person name="William W."/>
        </authorList>
    </citation>
    <scope>NUCLEOTIDE SEQUENCE [LARGE SCALE GENOMIC DNA]</scope>
</reference>
<keyword evidence="3 5" id="KW-0106">Calcium</keyword>
<feature type="domain" description="Cadherin" evidence="6">
    <location>
        <begin position="4"/>
        <end position="25"/>
    </location>
</feature>
<dbReference type="PROSITE" id="PS50268">
    <property type="entry name" value="CADHERIN_2"/>
    <property type="match status" value="1"/>
</dbReference>
<dbReference type="GO" id="GO:0005886">
    <property type="term" value="C:plasma membrane"/>
    <property type="evidence" value="ECO:0007669"/>
    <property type="project" value="InterPro"/>
</dbReference>
<evidence type="ECO:0000256" key="4">
    <source>
        <dbReference type="ARBA" id="ARBA00023136"/>
    </source>
</evidence>
<protein>
    <recommendedName>
        <fullName evidence="6">Cadherin domain-containing protein</fullName>
    </recommendedName>
</protein>
<evidence type="ECO:0000313" key="8">
    <source>
        <dbReference type="Proteomes" id="UP001497497"/>
    </source>
</evidence>
<name>A0AAV2HNH0_LYMST</name>
<gene>
    <name evidence="7" type="ORF">GSLYS_00008074001</name>
</gene>